<evidence type="ECO:0000313" key="2">
    <source>
        <dbReference type="EMBL" id="NUZ04412.1"/>
    </source>
</evidence>
<sequence length="120" mass="12931">MPEACPPLVACLCAAWCGSCREYQPLFARLEASFPEVVFAWVDIEDHADVVGDIDVEDFPTLLIAIGAEVVFLGPVTPHLATAERLLRSALDGALNRVRDAGAVELAGRVRRLRADEGGE</sequence>
<dbReference type="AlphaFoldDB" id="A0A7Y6TV07"/>
<dbReference type="RefSeq" id="WP_176065338.1">
    <property type="nucleotide sequence ID" value="NZ_JABWMJ010000001.1"/>
</dbReference>
<dbReference type="CDD" id="cd02947">
    <property type="entry name" value="TRX_family"/>
    <property type="match status" value="1"/>
</dbReference>
<reference evidence="2 3" key="1">
    <citation type="submission" date="2020-06" db="EMBL/GenBank/DDBJ databases">
        <title>Schlegella sp. ID0723 isolated from air conditioner.</title>
        <authorList>
            <person name="Kim D.Y."/>
            <person name="Kim D.-U."/>
        </authorList>
    </citation>
    <scope>NUCLEOTIDE SEQUENCE [LARGE SCALE GENOMIC DNA]</scope>
    <source>
        <strain evidence="2 3">ID0723</strain>
    </source>
</reference>
<evidence type="ECO:0000313" key="3">
    <source>
        <dbReference type="Proteomes" id="UP000529637"/>
    </source>
</evidence>
<dbReference type="InterPro" id="IPR013766">
    <property type="entry name" value="Thioredoxin_domain"/>
</dbReference>
<gene>
    <name evidence="2" type="ORF">HQN59_01420</name>
</gene>
<name>A0A7Y6TV07_9BURK</name>
<dbReference type="Gene3D" id="3.40.30.10">
    <property type="entry name" value="Glutaredoxin"/>
    <property type="match status" value="1"/>
</dbReference>
<protein>
    <submittedName>
        <fullName evidence="2">Thioredoxin family protein</fullName>
    </submittedName>
</protein>
<keyword evidence="3" id="KW-1185">Reference proteome</keyword>
<evidence type="ECO:0000259" key="1">
    <source>
        <dbReference type="Pfam" id="PF00085"/>
    </source>
</evidence>
<comment type="caution">
    <text evidence="2">The sequence shown here is derived from an EMBL/GenBank/DDBJ whole genome shotgun (WGS) entry which is preliminary data.</text>
</comment>
<dbReference type="InterPro" id="IPR036249">
    <property type="entry name" value="Thioredoxin-like_sf"/>
</dbReference>
<accession>A0A7Y6TV07</accession>
<organism evidence="2 3">
    <name type="scientific">Piscinibacter koreensis</name>
    <dbReference type="NCBI Taxonomy" id="2742824"/>
    <lineage>
        <taxon>Bacteria</taxon>
        <taxon>Pseudomonadati</taxon>
        <taxon>Pseudomonadota</taxon>
        <taxon>Betaproteobacteria</taxon>
        <taxon>Burkholderiales</taxon>
        <taxon>Sphaerotilaceae</taxon>
        <taxon>Piscinibacter</taxon>
    </lineage>
</organism>
<dbReference type="EMBL" id="JABWMJ010000001">
    <property type="protein sequence ID" value="NUZ04412.1"/>
    <property type="molecule type" value="Genomic_DNA"/>
</dbReference>
<proteinExistence type="predicted"/>
<dbReference type="SUPFAM" id="SSF52833">
    <property type="entry name" value="Thioredoxin-like"/>
    <property type="match status" value="1"/>
</dbReference>
<dbReference type="Pfam" id="PF00085">
    <property type="entry name" value="Thioredoxin"/>
    <property type="match status" value="1"/>
</dbReference>
<dbReference type="Proteomes" id="UP000529637">
    <property type="component" value="Unassembled WGS sequence"/>
</dbReference>
<feature type="domain" description="Thioredoxin" evidence="1">
    <location>
        <begin position="12"/>
        <end position="65"/>
    </location>
</feature>